<dbReference type="AlphaFoldDB" id="A0A0E0C670"/>
<dbReference type="Proteomes" id="UP000008021">
    <property type="component" value="Chromosome 1"/>
</dbReference>
<dbReference type="EnsemblPlants" id="OMERI01G24440.1">
    <property type="protein sequence ID" value="OMERI01G24440.1"/>
    <property type="gene ID" value="OMERI01G24440"/>
</dbReference>
<feature type="chain" id="PRO_5002355632" evidence="1">
    <location>
        <begin position="23"/>
        <end position="204"/>
    </location>
</feature>
<accession>A0A0E0C670</accession>
<evidence type="ECO:0000256" key="1">
    <source>
        <dbReference type="SAM" id="SignalP"/>
    </source>
</evidence>
<evidence type="ECO:0000313" key="2">
    <source>
        <dbReference type="EnsemblPlants" id="OMERI01G24440.1"/>
    </source>
</evidence>
<organism evidence="2">
    <name type="scientific">Oryza meridionalis</name>
    <dbReference type="NCBI Taxonomy" id="40149"/>
    <lineage>
        <taxon>Eukaryota</taxon>
        <taxon>Viridiplantae</taxon>
        <taxon>Streptophyta</taxon>
        <taxon>Embryophyta</taxon>
        <taxon>Tracheophyta</taxon>
        <taxon>Spermatophyta</taxon>
        <taxon>Magnoliopsida</taxon>
        <taxon>Liliopsida</taxon>
        <taxon>Poales</taxon>
        <taxon>Poaceae</taxon>
        <taxon>BOP clade</taxon>
        <taxon>Oryzoideae</taxon>
        <taxon>Oryzeae</taxon>
        <taxon>Oryzinae</taxon>
        <taxon>Oryza</taxon>
    </lineage>
</organism>
<reference evidence="2" key="2">
    <citation type="submission" date="2018-05" db="EMBL/GenBank/DDBJ databases">
        <title>OmerRS3 (Oryza meridionalis Reference Sequence Version 3).</title>
        <authorList>
            <person name="Zhang J."/>
            <person name="Kudrna D."/>
            <person name="Lee S."/>
            <person name="Talag J."/>
            <person name="Welchert J."/>
            <person name="Wing R.A."/>
        </authorList>
    </citation>
    <scope>NUCLEOTIDE SEQUENCE [LARGE SCALE GENOMIC DNA]</scope>
    <source>
        <strain evidence="2">cv. OR44</strain>
    </source>
</reference>
<keyword evidence="1" id="KW-0732">Signal</keyword>
<reference evidence="2" key="1">
    <citation type="submission" date="2015-04" db="UniProtKB">
        <authorList>
            <consortium name="EnsemblPlants"/>
        </authorList>
    </citation>
    <scope>IDENTIFICATION</scope>
</reference>
<dbReference type="STRING" id="40149.A0A0E0C670"/>
<proteinExistence type="predicted"/>
<sequence>MGCSSQSYVLLLLAPSLAPTPAGISLLGEVNGFDMVDNQRRRGAAIARLKNVEGDGMADMAFRCVNEMDIDNRMIRHEENTWFYLGCAVRAGILISGYYKTGIPGRNLACVPKEVWTDIAPEWKQAVPTILARFSSTTDVEGISLLGEVNGFDMVDNQRRRGAAIARLKNVEGDGMADMAFRCVNEMDIDNRMYDSLSTYIVPS</sequence>
<keyword evidence="3" id="KW-1185">Reference proteome</keyword>
<protein>
    <submittedName>
        <fullName evidence="2">Uncharacterized protein</fullName>
    </submittedName>
</protein>
<dbReference type="HOGENOM" id="CLU_1345095_0_0_1"/>
<name>A0A0E0C670_9ORYZ</name>
<evidence type="ECO:0000313" key="3">
    <source>
        <dbReference type="Proteomes" id="UP000008021"/>
    </source>
</evidence>
<feature type="signal peptide" evidence="1">
    <location>
        <begin position="1"/>
        <end position="22"/>
    </location>
</feature>
<dbReference type="Gramene" id="OMERI01G24440.1">
    <property type="protein sequence ID" value="OMERI01G24440.1"/>
    <property type="gene ID" value="OMERI01G24440"/>
</dbReference>